<evidence type="ECO:0000313" key="4">
    <source>
        <dbReference type="EMBL" id="CAF1237245.1"/>
    </source>
</evidence>
<name>A0A813NPG4_ADIRI</name>
<keyword evidence="2" id="KW-0472">Membrane</keyword>
<keyword evidence="5" id="KW-1185">Reference proteome</keyword>
<protein>
    <submittedName>
        <fullName evidence="3">Uncharacterized protein</fullName>
    </submittedName>
</protein>
<evidence type="ECO:0000313" key="3">
    <source>
        <dbReference type="EMBL" id="CAF0740580.1"/>
    </source>
</evidence>
<dbReference type="EMBL" id="CAJNOJ010000004">
    <property type="protein sequence ID" value="CAF0740580.1"/>
    <property type="molecule type" value="Genomic_DNA"/>
</dbReference>
<keyword evidence="2" id="KW-1133">Transmembrane helix</keyword>
<evidence type="ECO:0000313" key="6">
    <source>
        <dbReference type="Proteomes" id="UP000663852"/>
    </source>
</evidence>
<reference evidence="3" key="1">
    <citation type="submission" date="2021-02" db="EMBL/GenBank/DDBJ databases">
        <authorList>
            <person name="Nowell W R."/>
        </authorList>
    </citation>
    <scope>NUCLEOTIDE SEQUENCE</scope>
</reference>
<comment type="caution">
    <text evidence="3">The sequence shown here is derived from an EMBL/GenBank/DDBJ whole genome shotgun (WGS) entry which is preliminary data.</text>
</comment>
<proteinExistence type="predicted"/>
<dbReference type="EMBL" id="CAJNOR010002031">
    <property type="protein sequence ID" value="CAF1237245.1"/>
    <property type="molecule type" value="Genomic_DNA"/>
</dbReference>
<dbReference type="Proteomes" id="UP000663828">
    <property type="component" value="Unassembled WGS sequence"/>
</dbReference>
<evidence type="ECO:0000256" key="2">
    <source>
        <dbReference type="SAM" id="Phobius"/>
    </source>
</evidence>
<sequence length="221" mass="23740">MFTSRSTAVHPQNTLSDYSPPHIDGPQYHSGRLNRLDAKTRRRRIIGFVAVLFVIVIGLVIGVKFGINKSNLTRETELVSHFTSTQTSTLTTPSAITETVQFTTISSIANISVPTKTPAIDSVTDTNGNSSETNVTPLDNQSSTAVNSETMTTARSSMYNNMEISATVNITNEDLVSNNAIIESATNAETIIHSTAVSLLNTTIQTDNSSSNATPSRNSSE</sequence>
<feature type="transmembrane region" description="Helical" evidence="2">
    <location>
        <begin position="45"/>
        <end position="67"/>
    </location>
</feature>
<gene>
    <name evidence="3" type="ORF">EDS130_LOCUS1703</name>
    <name evidence="4" type="ORF">XAT740_LOCUS25545</name>
</gene>
<evidence type="ECO:0000313" key="5">
    <source>
        <dbReference type="Proteomes" id="UP000663828"/>
    </source>
</evidence>
<dbReference type="AlphaFoldDB" id="A0A813NPG4"/>
<keyword evidence="2" id="KW-0812">Transmembrane</keyword>
<accession>A0A813NPG4</accession>
<feature type="compositionally biased region" description="Polar residues" evidence="1">
    <location>
        <begin position="1"/>
        <end position="17"/>
    </location>
</feature>
<feature type="region of interest" description="Disordered" evidence="1">
    <location>
        <begin position="126"/>
        <end position="145"/>
    </location>
</feature>
<evidence type="ECO:0000256" key="1">
    <source>
        <dbReference type="SAM" id="MobiDB-lite"/>
    </source>
</evidence>
<dbReference type="Proteomes" id="UP000663852">
    <property type="component" value="Unassembled WGS sequence"/>
</dbReference>
<organism evidence="3 6">
    <name type="scientific">Adineta ricciae</name>
    <name type="common">Rotifer</name>
    <dbReference type="NCBI Taxonomy" id="249248"/>
    <lineage>
        <taxon>Eukaryota</taxon>
        <taxon>Metazoa</taxon>
        <taxon>Spiralia</taxon>
        <taxon>Gnathifera</taxon>
        <taxon>Rotifera</taxon>
        <taxon>Eurotatoria</taxon>
        <taxon>Bdelloidea</taxon>
        <taxon>Adinetida</taxon>
        <taxon>Adinetidae</taxon>
        <taxon>Adineta</taxon>
    </lineage>
</organism>
<feature type="region of interest" description="Disordered" evidence="1">
    <location>
        <begin position="1"/>
        <end position="24"/>
    </location>
</feature>